<dbReference type="Proteomes" id="UP001059475">
    <property type="component" value="Chromosome"/>
</dbReference>
<accession>A0ABY5ER40</accession>
<evidence type="ECO:0000313" key="4">
    <source>
        <dbReference type="Proteomes" id="UP001059475"/>
    </source>
</evidence>
<dbReference type="SUPFAM" id="SSF56529">
    <property type="entry name" value="FAH"/>
    <property type="match status" value="1"/>
</dbReference>
<keyword evidence="1" id="KW-0479">Metal-binding</keyword>
<reference evidence="3" key="1">
    <citation type="submission" date="2022-07" db="EMBL/GenBank/DDBJ databases">
        <title>First report of Bartonella spp. in marsupials in Brazil, with a description of Bartonella harrusi sp. nov. and new proposal for taxonomic reclassification of species of the genus Bartonella.</title>
        <authorList>
            <person name="Amaral R.B."/>
        </authorList>
    </citation>
    <scope>NUCLEOTIDE SEQUENCE</scope>
    <source>
        <strain evidence="3">117A</strain>
    </source>
</reference>
<dbReference type="GO" id="GO:0016787">
    <property type="term" value="F:hydrolase activity"/>
    <property type="evidence" value="ECO:0007669"/>
    <property type="project" value="UniProtKB-KW"/>
</dbReference>
<dbReference type="InterPro" id="IPR036663">
    <property type="entry name" value="Fumarylacetoacetase_C_sf"/>
</dbReference>
<evidence type="ECO:0000259" key="2">
    <source>
        <dbReference type="Pfam" id="PF01557"/>
    </source>
</evidence>
<proteinExistence type="predicted"/>
<organism evidence="3 4">
    <name type="scientific">Bartonella harrusi</name>
    <dbReference type="NCBI Taxonomy" id="2961895"/>
    <lineage>
        <taxon>Bacteria</taxon>
        <taxon>Pseudomonadati</taxon>
        <taxon>Pseudomonadota</taxon>
        <taxon>Alphaproteobacteria</taxon>
        <taxon>Hyphomicrobiales</taxon>
        <taxon>Bartonellaceae</taxon>
        <taxon>Bartonella</taxon>
    </lineage>
</organism>
<sequence>MINDIYCIGRNYIEHIHELGNIVEDNPVIFSKPNSSLLVGNEIYLPDFSEEIHFETEIVLKISKDAFIVTEKGAEECYDAIAIGLDLTARDVQTKLKEKSFLGFYLKDLKVPRTYLTL</sequence>
<dbReference type="PANTHER" id="PTHR11820">
    <property type="entry name" value="ACYLPYRUVASE"/>
    <property type="match status" value="1"/>
</dbReference>
<keyword evidence="3" id="KW-0378">Hydrolase</keyword>
<evidence type="ECO:0000313" key="3">
    <source>
        <dbReference type="EMBL" id="UTO27869.1"/>
    </source>
</evidence>
<gene>
    <name evidence="3" type="ORF">NMK50_06410</name>
</gene>
<evidence type="ECO:0000256" key="1">
    <source>
        <dbReference type="ARBA" id="ARBA00022723"/>
    </source>
</evidence>
<protein>
    <submittedName>
        <fullName evidence="3">Fumarylacetoacetate hydrolase family protein</fullName>
    </submittedName>
</protein>
<dbReference type="Pfam" id="PF01557">
    <property type="entry name" value="FAA_hydrolase"/>
    <property type="match status" value="1"/>
</dbReference>
<name>A0ABY5ER40_9HYPH</name>
<feature type="domain" description="Fumarylacetoacetase-like C-terminal" evidence="2">
    <location>
        <begin position="5"/>
        <end position="98"/>
    </location>
</feature>
<dbReference type="Gene3D" id="3.90.850.10">
    <property type="entry name" value="Fumarylacetoacetase-like, C-terminal domain"/>
    <property type="match status" value="1"/>
</dbReference>
<dbReference type="PANTHER" id="PTHR11820:SF7">
    <property type="entry name" value="ACYLPYRUVASE FAHD1, MITOCHONDRIAL"/>
    <property type="match status" value="1"/>
</dbReference>
<keyword evidence="4" id="KW-1185">Reference proteome</keyword>
<dbReference type="EMBL" id="CP101114">
    <property type="protein sequence ID" value="UTO27869.1"/>
    <property type="molecule type" value="Genomic_DNA"/>
</dbReference>
<dbReference type="InterPro" id="IPR011234">
    <property type="entry name" value="Fumarylacetoacetase-like_C"/>
</dbReference>